<reference evidence="2" key="1">
    <citation type="submission" date="2022-11" db="UniProtKB">
        <authorList>
            <consortium name="WormBaseParasite"/>
        </authorList>
    </citation>
    <scope>IDENTIFICATION</scope>
</reference>
<name>A0AC34GCF7_9BILA</name>
<evidence type="ECO:0000313" key="1">
    <source>
        <dbReference type="Proteomes" id="UP000887579"/>
    </source>
</evidence>
<protein>
    <submittedName>
        <fullName evidence="2">NADH dehydrogenase subunit 4L</fullName>
    </submittedName>
</protein>
<evidence type="ECO:0000313" key="2">
    <source>
        <dbReference type="WBParaSite" id="ES5_v2.g27415.t1"/>
    </source>
</evidence>
<dbReference type="WBParaSite" id="ES5_v2.g27415.t1">
    <property type="protein sequence ID" value="ES5_v2.g27415.t1"/>
    <property type="gene ID" value="ES5_v2.g27415"/>
</dbReference>
<sequence length="96" mass="10587">MATVQYSGGNVCWKKIAIALELVILCFCVFSMFADDWYYNIFTLLVEIAILCLLILGFLKPPQPCFAIAVGIGILFEAALCLCLAFLCFKIYTTGG</sequence>
<organism evidence="1 2">
    <name type="scientific">Panagrolaimus sp. ES5</name>
    <dbReference type="NCBI Taxonomy" id="591445"/>
    <lineage>
        <taxon>Eukaryota</taxon>
        <taxon>Metazoa</taxon>
        <taxon>Ecdysozoa</taxon>
        <taxon>Nematoda</taxon>
        <taxon>Chromadorea</taxon>
        <taxon>Rhabditida</taxon>
        <taxon>Tylenchina</taxon>
        <taxon>Panagrolaimomorpha</taxon>
        <taxon>Panagrolaimoidea</taxon>
        <taxon>Panagrolaimidae</taxon>
        <taxon>Panagrolaimus</taxon>
    </lineage>
</organism>
<proteinExistence type="predicted"/>
<accession>A0AC34GCF7</accession>
<dbReference type="Proteomes" id="UP000887579">
    <property type="component" value="Unplaced"/>
</dbReference>